<gene>
    <name evidence="1" type="ORF">TZ94_01531</name>
</gene>
<protein>
    <submittedName>
        <fullName evidence="1">Uncharacterized protein</fullName>
    </submittedName>
</protein>
<dbReference type="AlphaFoldDB" id="A0A0F2DVP4"/>
<name>A0A0F2DVP4_9STRE</name>
<reference evidence="1 2" key="1">
    <citation type="submission" date="2015-02" db="EMBL/GenBank/DDBJ databases">
        <title>Evolution of amylase-binding proteins of oral streptococcal species.</title>
        <authorList>
            <person name="Haase E.M."/>
        </authorList>
    </citation>
    <scope>NUCLEOTIDE SEQUENCE [LARGE SCALE GENOMIC DNA]</scope>
    <source>
        <strain evidence="1 2">UC921A</strain>
    </source>
</reference>
<dbReference type="PATRIC" id="fig|28037.216.peg.1484"/>
<evidence type="ECO:0000313" key="2">
    <source>
        <dbReference type="Proteomes" id="UP000033489"/>
    </source>
</evidence>
<comment type="caution">
    <text evidence="1">The sequence shown here is derived from an EMBL/GenBank/DDBJ whole genome shotgun (WGS) entry which is preliminary data.</text>
</comment>
<dbReference type="EMBL" id="JYGT01000010">
    <property type="protein sequence ID" value="KJQ74010.1"/>
    <property type="molecule type" value="Genomic_DNA"/>
</dbReference>
<proteinExistence type="predicted"/>
<accession>A0A0F2DVP4</accession>
<organism evidence="1 2">
    <name type="scientific">Streptococcus infantis</name>
    <dbReference type="NCBI Taxonomy" id="68892"/>
    <lineage>
        <taxon>Bacteria</taxon>
        <taxon>Bacillati</taxon>
        <taxon>Bacillota</taxon>
        <taxon>Bacilli</taxon>
        <taxon>Lactobacillales</taxon>
        <taxon>Streptococcaceae</taxon>
        <taxon>Streptococcus</taxon>
    </lineage>
</organism>
<evidence type="ECO:0000313" key="1">
    <source>
        <dbReference type="EMBL" id="KJQ74010.1"/>
    </source>
</evidence>
<dbReference type="Proteomes" id="UP000033489">
    <property type="component" value="Unassembled WGS sequence"/>
</dbReference>
<sequence length="153" mass="18112">MYDINEIMNNISEFLEKNQKNEIFLINKLRDFLKKFYENNSQINIKEKIFLNNKNTDISLSFLLASENYYNSSISLNSLISKRVQAWKLFDSSSEGFRFFLNLIIYTMYDYEKEEIAKEGGDIDDLISIIIIDLHDIHPSLPTQFEEFLIQQA</sequence>